<feature type="domain" description="Grh/CP2 DB" evidence="7">
    <location>
        <begin position="238"/>
        <end position="472"/>
    </location>
</feature>
<evidence type="ECO:0000256" key="6">
    <source>
        <dbReference type="PROSITE-ProRule" id="PRU01313"/>
    </source>
</evidence>
<dbReference type="GO" id="GO:0007420">
    <property type="term" value="P:brain development"/>
    <property type="evidence" value="ECO:0007669"/>
    <property type="project" value="TreeGrafter"/>
</dbReference>
<keyword evidence="9" id="KW-1185">Reference proteome</keyword>
<dbReference type="InterPro" id="IPR057520">
    <property type="entry name" value="GRHL1/CP2_C"/>
</dbReference>
<dbReference type="GO" id="GO:0005634">
    <property type="term" value="C:nucleus"/>
    <property type="evidence" value="ECO:0007669"/>
    <property type="project" value="UniProtKB-SubCell"/>
</dbReference>
<dbReference type="PANTHER" id="PTHR11037">
    <property type="entry name" value="TRANSCRIPTION FACTOR CP2"/>
    <property type="match status" value="1"/>
</dbReference>
<sequence>MGFRVTTWLIVSFPLSRCPLSKRLVVVVPNEGLVPSRRAVSSEDEAWRSYLENPLTAATKAMMSINGDEDSAAALGLLYDYYKVPRERRRASSGVKPTDPSAMGPETCGSLEILDHHLHALRSMPVNLSLNNNNTTTEHQGSKYGAICIAGGGKGGGGAAPAVVKTEGQMSMGVSCSGGSYQGEPGDQIRMVYQQSHCVSHAGYLKDQQRSTPDSTYEDAMYHKSPSSGVDEFHCSLPMGSFQYSLEASMSLRPRQVEGPMAYLNRGQFYALTLSKAGFRSSVHQPRGKVRSVIMVVFGEDKCRDEQLKNWKYWHSRQHTAKQRVLDIADFKESFSTIGNVEEIAYNAVSFTWDVSEEAKVFISVNCLSTDFSSQKGVKGMPLIIQIDTYSYNSCSSRPIHRAFAQIKVFCDKGAERKLRDEEKKQLRKRIKGQNSFYSSSVSLGETPPFKRADNTLFKTMIDLDAQPVLFIPDVHFGNLQRAGQVMDPSLSVLVKRMSRVAEEDVCPPQPKKSKVELERKVLLYVRKECDEVFDALMLHTPTLKALMEAISEKYAVPVDKMAKVYQKSKKGVLVNMDDNIIQHYSNEDTFILAIESSAQSLRVTLSEI</sequence>
<dbReference type="GO" id="GO:0001228">
    <property type="term" value="F:DNA-binding transcription activator activity, RNA polymerase II-specific"/>
    <property type="evidence" value="ECO:0007669"/>
    <property type="project" value="TreeGrafter"/>
</dbReference>
<dbReference type="GeneTree" id="ENSGT00940000155788"/>
<evidence type="ECO:0000313" key="8">
    <source>
        <dbReference type="Ensembl" id="ENSSLUP00000017265.1"/>
    </source>
</evidence>
<evidence type="ECO:0000256" key="1">
    <source>
        <dbReference type="ARBA" id="ARBA00004123"/>
    </source>
</evidence>
<dbReference type="Pfam" id="PF25416">
    <property type="entry name" value="GRHL1_C"/>
    <property type="match status" value="1"/>
</dbReference>
<reference evidence="8" key="1">
    <citation type="submission" date="2025-08" db="UniProtKB">
        <authorList>
            <consortium name="Ensembl"/>
        </authorList>
    </citation>
    <scope>IDENTIFICATION</scope>
</reference>
<gene>
    <name evidence="8" type="primary">LOC116066525</name>
</gene>
<keyword evidence="4" id="KW-0804">Transcription</keyword>
<comment type="subcellular location">
    <subcellularLocation>
        <location evidence="1 6">Nucleus</location>
    </subcellularLocation>
</comment>
<proteinExistence type="predicted"/>
<dbReference type="PROSITE" id="PS51968">
    <property type="entry name" value="GRH_CP2_DB"/>
    <property type="match status" value="1"/>
</dbReference>
<dbReference type="GO" id="GO:0021915">
    <property type="term" value="P:neural tube development"/>
    <property type="evidence" value="ECO:0007669"/>
    <property type="project" value="TreeGrafter"/>
</dbReference>
<organism evidence="8 9">
    <name type="scientific">Sander lucioperca</name>
    <name type="common">Pike-perch</name>
    <name type="synonym">Perca lucioperca</name>
    <dbReference type="NCBI Taxonomy" id="283035"/>
    <lineage>
        <taxon>Eukaryota</taxon>
        <taxon>Metazoa</taxon>
        <taxon>Chordata</taxon>
        <taxon>Craniata</taxon>
        <taxon>Vertebrata</taxon>
        <taxon>Euteleostomi</taxon>
        <taxon>Actinopterygii</taxon>
        <taxon>Neopterygii</taxon>
        <taxon>Teleostei</taxon>
        <taxon>Neoteleostei</taxon>
        <taxon>Acanthomorphata</taxon>
        <taxon>Eupercaria</taxon>
        <taxon>Perciformes</taxon>
        <taxon>Percoidei</taxon>
        <taxon>Percidae</taxon>
        <taxon>Luciopercinae</taxon>
        <taxon>Sander</taxon>
    </lineage>
</organism>
<evidence type="ECO:0000259" key="7">
    <source>
        <dbReference type="PROSITE" id="PS51968"/>
    </source>
</evidence>
<evidence type="ECO:0000256" key="2">
    <source>
        <dbReference type="ARBA" id="ARBA00023015"/>
    </source>
</evidence>
<evidence type="ECO:0000313" key="9">
    <source>
        <dbReference type="Proteomes" id="UP000694568"/>
    </source>
</evidence>
<reference evidence="8" key="2">
    <citation type="submission" date="2025-09" db="UniProtKB">
        <authorList>
            <consortium name="Ensembl"/>
        </authorList>
    </citation>
    <scope>IDENTIFICATION</scope>
</reference>
<keyword evidence="5 6" id="KW-0539">Nucleus</keyword>
<protein>
    <submittedName>
        <fullName evidence="8">Grainyhead-like protein 2 homolog</fullName>
    </submittedName>
</protein>
<evidence type="ECO:0000256" key="5">
    <source>
        <dbReference type="ARBA" id="ARBA00023242"/>
    </source>
</evidence>
<keyword evidence="3 6" id="KW-0238">DNA-binding</keyword>
<accession>A0A8D0CWX5</accession>
<evidence type="ECO:0000256" key="3">
    <source>
        <dbReference type="ARBA" id="ARBA00023125"/>
    </source>
</evidence>
<dbReference type="GO" id="GO:0000978">
    <property type="term" value="F:RNA polymerase II cis-regulatory region sequence-specific DNA binding"/>
    <property type="evidence" value="ECO:0007669"/>
    <property type="project" value="TreeGrafter"/>
</dbReference>
<dbReference type="InterPro" id="IPR040167">
    <property type="entry name" value="TF_CP2-like"/>
</dbReference>
<dbReference type="Pfam" id="PF04516">
    <property type="entry name" value="CP2"/>
    <property type="match status" value="1"/>
</dbReference>
<dbReference type="AlphaFoldDB" id="A0A8D0CWX5"/>
<evidence type="ECO:0000256" key="4">
    <source>
        <dbReference type="ARBA" id="ARBA00023163"/>
    </source>
</evidence>
<dbReference type="Proteomes" id="UP000694568">
    <property type="component" value="Unplaced"/>
</dbReference>
<dbReference type="PANTHER" id="PTHR11037:SF17">
    <property type="entry name" value="GRAINYHEAD-LIKE PROTEIN 2 HOMOLOG"/>
    <property type="match status" value="1"/>
</dbReference>
<dbReference type="Ensembl" id="ENSSLUT00000017827.1">
    <property type="protein sequence ID" value="ENSSLUP00000017265.1"/>
    <property type="gene ID" value="ENSSLUG00000008050.1"/>
</dbReference>
<dbReference type="InterPro" id="IPR007604">
    <property type="entry name" value="CP2"/>
</dbReference>
<keyword evidence="2" id="KW-0805">Transcription regulation</keyword>
<name>A0A8D0CWX5_SANLU</name>